<evidence type="ECO:0000313" key="1">
    <source>
        <dbReference type="EMBL" id="MBX50482.1"/>
    </source>
</evidence>
<accession>A0A2P2P6X3</accession>
<reference evidence="1" key="1">
    <citation type="submission" date="2018-02" db="EMBL/GenBank/DDBJ databases">
        <title>Rhizophora mucronata_Transcriptome.</title>
        <authorList>
            <person name="Meera S.P."/>
            <person name="Sreeshan A."/>
            <person name="Augustine A."/>
        </authorList>
    </citation>
    <scope>NUCLEOTIDE SEQUENCE</scope>
    <source>
        <tissue evidence="1">Leaf</tissue>
    </source>
</reference>
<dbReference type="AlphaFoldDB" id="A0A2P2P6X3"/>
<name>A0A2P2P6X3_RHIMU</name>
<sequence length="19" mass="2282">MQYPPSYFDKFTDRTQSGL</sequence>
<protein>
    <submittedName>
        <fullName evidence="1">Uncharacterized protein</fullName>
    </submittedName>
</protein>
<dbReference type="EMBL" id="GGEC01069998">
    <property type="protein sequence ID" value="MBX50482.1"/>
    <property type="molecule type" value="Transcribed_RNA"/>
</dbReference>
<proteinExistence type="predicted"/>
<organism evidence="1">
    <name type="scientific">Rhizophora mucronata</name>
    <name type="common">Asiatic mangrove</name>
    <dbReference type="NCBI Taxonomy" id="61149"/>
    <lineage>
        <taxon>Eukaryota</taxon>
        <taxon>Viridiplantae</taxon>
        <taxon>Streptophyta</taxon>
        <taxon>Embryophyta</taxon>
        <taxon>Tracheophyta</taxon>
        <taxon>Spermatophyta</taxon>
        <taxon>Magnoliopsida</taxon>
        <taxon>eudicotyledons</taxon>
        <taxon>Gunneridae</taxon>
        <taxon>Pentapetalae</taxon>
        <taxon>rosids</taxon>
        <taxon>fabids</taxon>
        <taxon>Malpighiales</taxon>
        <taxon>Rhizophoraceae</taxon>
        <taxon>Rhizophora</taxon>
    </lineage>
</organism>